<keyword evidence="6" id="KW-0479">Metal-binding</keyword>
<keyword evidence="12" id="KW-1185">Reference proteome</keyword>
<dbReference type="PANTHER" id="PTHR46223">
    <property type="entry name" value="HISTONE-LYSINE N-METHYLTRANSFERASE SUV39H"/>
    <property type="match status" value="1"/>
</dbReference>
<dbReference type="PANTHER" id="PTHR46223:SF3">
    <property type="entry name" value="HISTONE-LYSINE N-METHYLTRANSFERASE SET-23"/>
    <property type="match status" value="1"/>
</dbReference>
<gene>
    <name evidence="11" type="ORF">K493DRAFT_75789</name>
</gene>
<reference evidence="11 12" key="1">
    <citation type="submission" date="2016-07" db="EMBL/GenBank/DDBJ databases">
        <title>Pervasive Adenine N6-methylation of Active Genes in Fungi.</title>
        <authorList>
            <consortium name="DOE Joint Genome Institute"/>
            <person name="Mondo S.J."/>
            <person name="Dannebaum R.O."/>
            <person name="Kuo R.C."/>
            <person name="Labutti K."/>
            <person name="Haridas S."/>
            <person name="Kuo A."/>
            <person name="Salamov A."/>
            <person name="Ahrendt S.R."/>
            <person name="Lipzen A."/>
            <person name="Sullivan W."/>
            <person name="Andreopoulos W.B."/>
            <person name="Clum A."/>
            <person name="Lindquist E."/>
            <person name="Daum C."/>
            <person name="Ramamoorthy G.K."/>
            <person name="Gryganskyi A."/>
            <person name="Culley D."/>
            <person name="Magnuson J.K."/>
            <person name="James T.Y."/>
            <person name="O'Malley M.A."/>
            <person name="Stajich J.E."/>
            <person name="Spatafora J.W."/>
            <person name="Visel A."/>
            <person name="Grigoriev I.V."/>
        </authorList>
    </citation>
    <scope>NUCLEOTIDE SEQUENCE [LARGE SCALE GENOMIC DNA]</scope>
    <source>
        <strain evidence="11 12">CBS 931.73</strain>
    </source>
</reference>
<dbReference type="PROSITE" id="PS50867">
    <property type="entry name" value="PRE_SET"/>
    <property type="match status" value="1"/>
</dbReference>
<dbReference type="InterPro" id="IPR007728">
    <property type="entry name" value="Pre-SET_dom"/>
</dbReference>
<keyword evidence="5" id="KW-0949">S-adenosyl-L-methionine</keyword>
<dbReference type="GO" id="GO:0005634">
    <property type="term" value="C:nucleus"/>
    <property type="evidence" value="ECO:0007669"/>
    <property type="project" value="InterPro"/>
</dbReference>
<protein>
    <submittedName>
        <fullName evidence="11">SET domain-containing protein</fullName>
    </submittedName>
</protein>
<dbReference type="AlphaFoldDB" id="A0A1Y1XSK3"/>
<dbReference type="GO" id="GO:0008270">
    <property type="term" value="F:zinc ion binding"/>
    <property type="evidence" value="ECO:0007669"/>
    <property type="project" value="InterPro"/>
</dbReference>
<proteinExistence type="predicted"/>
<evidence type="ECO:0000259" key="8">
    <source>
        <dbReference type="PROSITE" id="PS50280"/>
    </source>
</evidence>
<dbReference type="PROSITE" id="PS50280">
    <property type="entry name" value="SET"/>
    <property type="match status" value="1"/>
</dbReference>
<dbReference type="SMART" id="SM00317">
    <property type="entry name" value="SET"/>
    <property type="match status" value="1"/>
</dbReference>
<dbReference type="GO" id="GO:0042054">
    <property type="term" value="F:histone methyltransferase activity"/>
    <property type="evidence" value="ECO:0007669"/>
    <property type="project" value="InterPro"/>
</dbReference>
<dbReference type="InterPro" id="IPR001214">
    <property type="entry name" value="SET_dom"/>
</dbReference>
<dbReference type="PROSITE" id="PS50868">
    <property type="entry name" value="POST_SET"/>
    <property type="match status" value="1"/>
</dbReference>
<evidence type="ECO:0000313" key="12">
    <source>
        <dbReference type="Proteomes" id="UP000193498"/>
    </source>
</evidence>
<evidence type="ECO:0000259" key="9">
    <source>
        <dbReference type="PROSITE" id="PS50867"/>
    </source>
</evidence>
<keyword evidence="4" id="KW-0808">Transferase</keyword>
<dbReference type="STRING" id="1314790.A0A1Y1XSK3"/>
<evidence type="ECO:0000313" key="11">
    <source>
        <dbReference type="EMBL" id="ORX88721.1"/>
    </source>
</evidence>
<dbReference type="Gene3D" id="2.170.270.10">
    <property type="entry name" value="SET domain"/>
    <property type="match status" value="1"/>
</dbReference>
<evidence type="ECO:0000256" key="6">
    <source>
        <dbReference type="ARBA" id="ARBA00022723"/>
    </source>
</evidence>
<dbReference type="InterPro" id="IPR003616">
    <property type="entry name" value="Post-SET_dom"/>
</dbReference>
<keyword evidence="2" id="KW-0158">Chromosome</keyword>
<dbReference type="GO" id="GO:0005694">
    <property type="term" value="C:chromosome"/>
    <property type="evidence" value="ECO:0007669"/>
    <property type="project" value="UniProtKB-SubCell"/>
</dbReference>
<dbReference type="EMBL" id="MCFE01000504">
    <property type="protein sequence ID" value="ORX88721.1"/>
    <property type="molecule type" value="Genomic_DNA"/>
</dbReference>
<dbReference type="Proteomes" id="UP000193498">
    <property type="component" value="Unassembled WGS sequence"/>
</dbReference>
<evidence type="ECO:0000256" key="1">
    <source>
        <dbReference type="ARBA" id="ARBA00004286"/>
    </source>
</evidence>
<evidence type="ECO:0000256" key="3">
    <source>
        <dbReference type="ARBA" id="ARBA00022603"/>
    </source>
</evidence>
<dbReference type="InterPro" id="IPR046341">
    <property type="entry name" value="SET_dom_sf"/>
</dbReference>
<dbReference type="Pfam" id="PF05033">
    <property type="entry name" value="Pre-SET"/>
    <property type="match status" value="1"/>
</dbReference>
<evidence type="ECO:0000256" key="4">
    <source>
        <dbReference type="ARBA" id="ARBA00022679"/>
    </source>
</evidence>
<dbReference type="OrthoDB" id="308383at2759"/>
<comment type="subcellular location">
    <subcellularLocation>
        <location evidence="1">Chromosome</location>
    </subcellularLocation>
</comment>
<dbReference type="SUPFAM" id="SSF82199">
    <property type="entry name" value="SET domain"/>
    <property type="match status" value="1"/>
</dbReference>
<feature type="domain" description="Post-SET" evidence="10">
    <location>
        <begin position="231"/>
        <end position="247"/>
    </location>
</feature>
<name>A0A1Y1XSK3_9FUNG</name>
<keyword evidence="3" id="KW-0489">Methyltransferase</keyword>
<evidence type="ECO:0000256" key="2">
    <source>
        <dbReference type="ARBA" id="ARBA00022454"/>
    </source>
</evidence>
<dbReference type="GO" id="GO:0032259">
    <property type="term" value="P:methylation"/>
    <property type="evidence" value="ECO:0007669"/>
    <property type="project" value="UniProtKB-KW"/>
</dbReference>
<dbReference type="Pfam" id="PF00856">
    <property type="entry name" value="SET"/>
    <property type="match status" value="1"/>
</dbReference>
<evidence type="ECO:0000259" key="10">
    <source>
        <dbReference type="PROSITE" id="PS50868"/>
    </source>
</evidence>
<dbReference type="SMART" id="SM00468">
    <property type="entry name" value="PreSET"/>
    <property type="match status" value="1"/>
</dbReference>
<dbReference type="InterPro" id="IPR050973">
    <property type="entry name" value="H3K9_Histone-Lys_N-MTase"/>
</dbReference>
<feature type="domain" description="Pre-SET" evidence="9">
    <location>
        <begin position="32"/>
        <end position="90"/>
    </location>
</feature>
<evidence type="ECO:0000256" key="5">
    <source>
        <dbReference type="ARBA" id="ARBA00022691"/>
    </source>
</evidence>
<organism evidence="11 12">
    <name type="scientific">Basidiobolus meristosporus CBS 931.73</name>
    <dbReference type="NCBI Taxonomy" id="1314790"/>
    <lineage>
        <taxon>Eukaryota</taxon>
        <taxon>Fungi</taxon>
        <taxon>Fungi incertae sedis</taxon>
        <taxon>Zoopagomycota</taxon>
        <taxon>Entomophthoromycotina</taxon>
        <taxon>Basidiobolomycetes</taxon>
        <taxon>Basidiobolales</taxon>
        <taxon>Basidiobolaceae</taxon>
        <taxon>Basidiobolus</taxon>
    </lineage>
</organism>
<accession>A0A1Y1XSK3</accession>
<comment type="caution">
    <text evidence="11">The sequence shown here is derived from an EMBL/GenBank/DDBJ whole genome shotgun (WGS) entry which is preliminary data.</text>
</comment>
<evidence type="ECO:0000256" key="7">
    <source>
        <dbReference type="ARBA" id="ARBA00022833"/>
    </source>
</evidence>
<dbReference type="InParanoid" id="A0A1Y1XSK3"/>
<keyword evidence="7" id="KW-0862">Zinc</keyword>
<feature type="domain" description="SET" evidence="8">
    <location>
        <begin position="94"/>
        <end position="227"/>
    </location>
</feature>
<sequence>MPGRTAYPVLFQFVYQNVIHKSVVEPDQEFAYGCDCKDDCSNIETCTCLKEMGEFPYEDGRLKVAMPIYECNSVCGCDPMKCKNSLIQSSHIHSNLEVFKTQHKGWGVRALSPIKKGELIGEYLGELLDMTESCARSSFYNKTGLVYLFKLDMGFEPIDEFGTDDPSMLLVDAVFYCNITRFFNHSCDGNMNQITFFANHKDRAWQRLAFFTNRDIEAGEELTFNYNCTTEKNRCYCGAPSCRGFVD</sequence>